<keyword evidence="3" id="KW-1185">Reference proteome</keyword>
<keyword evidence="1" id="KW-0175">Coiled coil</keyword>
<dbReference type="AlphaFoldDB" id="A0A091KHT2"/>
<dbReference type="EMBL" id="KK740907">
    <property type="protein sequence ID" value="KFP38730.1"/>
    <property type="molecule type" value="Genomic_DNA"/>
</dbReference>
<protein>
    <submittedName>
        <fullName evidence="2">Coiled-coil domain-containing protein 141</fullName>
    </submittedName>
</protein>
<accession>A0A091KHT2</accession>
<evidence type="ECO:0000256" key="1">
    <source>
        <dbReference type="SAM" id="Coils"/>
    </source>
</evidence>
<dbReference type="Gene3D" id="1.20.58.60">
    <property type="match status" value="1"/>
</dbReference>
<sequence length="516" mass="60463">ESANTQWKKAIKKIFSTQNMGCNFLNLVNMVNKTFILKVENSVRVTEDIIVNLSKEKEELTDLWATWNFKITKVKAVKQQWQIFKEKLKITTNGLEILQEELQLAATVDLGSDLFTVLELQKKLNQMKPQYQQLNAELEYLKKLLALPSQKGFVVKENSERISELIHLHQTVMDTMTEYDEIFNKTVKFHQIKRELECLSKSGELDIPEICEDPENVHRAKAYLVNAQEKHAHIRQLYNLLITQGVDILSTMQKPNCLNVSVKNLKQELARFECDSINWISKADKYEEELSQYFQHCTTQEEINELRESFKDLKKKFNNLKFNYMKKTEKARNLKVLKIQIQQVDTYAEKIQILKKKMDNLEKSVIGSVANEPNAKVRVLLEPISDLQKQLSDFSRVVEDYKQNLDLVEHLQQMMEECQFWFEDVSATVVRVGKYSAECKTREAIESLYKQFNKFIEPAVPQQEEKIQQIIDLAELLYGIEEGKKYVEKAVLKYKEIINSIDELCRSLRELKELKV</sequence>
<feature type="coiled-coil region" evidence="1">
    <location>
        <begin position="303"/>
        <end position="404"/>
    </location>
</feature>
<evidence type="ECO:0000313" key="3">
    <source>
        <dbReference type="Proteomes" id="UP000053330"/>
    </source>
</evidence>
<evidence type="ECO:0000313" key="2">
    <source>
        <dbReference type="EMBL" id="KFP38730.1"/>
    </source>
</evidence>
<gene>
    <name evidence="2" type="ORF">N324_02564</name>
</gene>
<dbReference type="Proteomes" id="UP000053330">
    <property type="component" value="Unassembled WGS sequence"/>
</dbReference>
<name>A0A091KHT2_9AVES</name>
<reference evidence="2 3" key="1">
    <citation type="submission" date="2014-04" db="EMBL/GenBank/DDBJ databases">
        <title>Genome evolution of avian class.</title>
        <authorList>
            <person name="Zhang G."/>
            <person name="Li C."/>
        </authorList>
    </citation>
    <scope>NUCLEOTIDE SEQUENCE [LARGE SCALE GENOMIC DNA]</scope>
    <source>
        <strain evidence="2">BGI_N324</strain>
    </source>
</reference>
<organism evidence="2 3">
    <name type="scientific">Chlamydotis macqueenii</name>
    <name type="common">Macqueen's bustard</name>
    <dbReference type="NCBI Taxonomy" id="187382"/>
    <lineage>
        <taxon>Eukaryota</taxon>
        <taxon>Metazoa</taxon>
        <taxon>Chordata</taxon>
        <taxon>Craniata</taxon>
        <taxon>Vertebrata</taxon>
        <taxon>Euteleostomi</taxon>
        <taxon>Archelosauria</taxon>
        <taxon>Archosauria</taxon>
        <taxon>Dinosauria</taxon>
        <taxon>Saurischia</taxon>
        <taxon>Theropoda</taxon>
        <taxon>Coelurosauria</taxon>
        <taxon>Aves</taxon>
        <taxon>Neognathae</taxon>
        <taxon>Neoaves</taxon>
        <taxon>Otidimorphae</taxon>
        <taxon>Otidiformes</taxon>
        <taxon>Otididae</taxon>
        <taxon>Chlamydotis</taxon>
    </lineage>
</organism>
<proteinExistence type="predicted"/>
<feature type="non-terminal residue" evidence="2">
    <location>
        <position position="1"/>
    </location>
</feature>
<feature type="non-terminal residue" evidence="2">
    <location>
        <position position="516"/>
    </location>
</feature>